<evidence type="ECO:0000256" key="3">
    <source>
        <dbReference type="ARBA" id="ARBA00022989"/>
    </source>
</evidence>
<evidence type="ECO:0000259" key="6">
    <source>
        <dbReference type="Pfam" id="PF04932"/>
    </source>
</evidence>
<dbReference type="STRING" id="1802069.A2970_01220"/>
<protein>
    <recommendedName>
        <fullName evidence="6">O-antigen ligase-related domain-containing protein</fullName>
    </recommendedName>
</protein>
<dbReference type="InterPro" id="IPR051533">
    <property type="entry name" value="WaaL-like"/>
</dbReference>
<feature type="transmembrane region" description="Helical" evidence="5">
    <location>
        <begin position="146"/>
        <end position="168"/>
    </location>
</feature>
<evidence type="ECO:0000313" key="7">
    <source>
        <dbReference type="EMBL" id="OGK52428.1"/>
    </source>
</evidence>
<feature type="transmembrane region" description="Helical" evidence="5">
    <location>
        <begin position="66"/>
        <end position="86"/>
    </location>
</feature>
<feature type="domain" description="O-antigen ligase-related" evidence="6">
    <location>
        <begin position="241"/>
        <end position="369"/>
    </location>
</feature>
<dbReference type="AlphaFoldDB" id="A0A1F7J9X3"/>
<keyword evidence="3 5" id="KW-1133">Transmembrane helix</keyword>
<dbReference type="PANTHER" id="PTHR37422">
    <property type="entry name" value="TEICHURONIC ACID BIOSYNTHESIS PROTEIN TUAE"/>
    <property type="match status" value="1"/>
</dbReference>
<organism evidence="7 8">
    <name type="scientific">Candidatus Roizmanbacteria bacterium RIFCSPLOWO2_01_FULL_44_13</name>
    <dbReference type="NCBI Taxonomy" id="1802069"/>
    <lineage>
        <taxon>Bacteria</taxon>
        <taxon>Candidatus Roizmaniibacteriota</taxon>
    </lineage>
</organism>
<evidence type="ECO:0000256" key="2">
    <source>
        <dbReference type="ARBA" id="ARBA00022692"/>
    </source>
</evidence>
<evidence type="ECO:0000256" key="5">
    <source>
        <dbReference type="SAM" id="Phobius"/>
    </source>
</evidence>
<feature type="transmembrane region" description="Helical" evidence="5">
    <location>
        <begin position="239"/>
        <end position="271"/>
    </location>
</feature>
<feature type="transmembrane region" description="Helical" evidence="5">
    <location>
        <begin position="277"/>
        <end position="299"/>
    </location>
</feature>
<keyword evidence="4 5" id="KW-0472">Membrane</keyword>
<reference evidence="7 8" key="1">
    <citation type="journal article" date="2016" name="Nat. Commun.">
        <title>Thousands of microbial genomes shed light on interconnected biogeochemical processes in an aquifer system.</title>
        <authorList>
            <person name="Anantharaman K."/>
            <person name="Brown C.T."/>
            <person name="Hug L.A."/>
            <person name="Sharon I."/>
            <person name="Castelle C.J."/>
            <person name="Probst A.J."/>
            <person name="Thomas B.C."/>
            <person name="Singh A."/>
            <person name="Wilkins M.J."/>
            <person name="Karaoz U."/>
            <person name="Brodie E.L."/>
            <person name="Williams K.H."/>
            <person name="Hubbard S.S."/>
            <person name="Banfield J.F."/>
        </authorList>
    </citation>
    <scope>NUCLEOTIDE SEQUENCE [LARGE SCALE GENOMIC DNA]</scope>
</reference>
<feature type="transmembrane region" description="Helical" evidence="5">
    <location>
        <begin position="381"/>
        <end position="400"/>
    </location>
</feature>
<accession>A0A1F7J9X3</accession>
<dbReference type="InterPro" id="IPR007016">
    <property type="entry name" value="O-antigen_ligase-rel_domated"/>
</dbReference>
<dbReference type="EMBL" id="MGAT01000024">
    <property type="protein sequence ID" value="OGK52428.1"/>
    <property type="molecule type" value="Genomic_DNA"/>
</dbReference>
<dbReference type="PANTHER" id="PTHR37422:SF13">
    <property type="entry name" value="LIPOPOLYSACCHARIDE BIOSYNTHESIS PROTEIN PA4999-RELATED"/>
    <property type="match status" value="1"/>
</dbReference>
<feature type="transmembrane region" description="Helical" evidence="5">
    <location>
        <begin position="93"/>
        <end position="111"/>
    </location>
</feature>
<comment type="subcellular location">
    <subcellularLocation>
        <location evidence="1">Membrane</location>
        <topology evidence="1">Multi-pass membrane protein</topology>
    </subcellularLocation>
</comment>
<dbReference type="GO" id="GO:0016020">
    <property type="term" value="C:membrane"/>
    <property type="evidence" value="ECO:0007669"/>
    <property type="project" value="UniProtKB-SubCell"/>
</dbReference>
<feature type="transmembrane region" description="Helical" evidence="5">
    <location>
        <begin position="208"/>
        <end position="227"/>
    </location>
</feature>
<proteinExistence type="predicted"/>
<evidence type="ECO:0000256" key="4">
    <source>
        <dbReference type="ARBA" id="ARBA00023136"/>
    </source>
</evidence>
<gene>
    <name evidence="7" type="ORF">A2970_01220</name>
</gene>
<name>A0A1F7J9X3_9BACT</name>
<dbReference type="Pfam" id="PF04932">
    <property type="entry name" value="Wzy_C"/>
    <property type="match status" value="1"/>
</dbReference>
<comment type="caution">
    <text evidence="7">The sequence shown here is derived from an EMBL/GenBank/DDBJ whole genome shotgun (WGS) entry which is preliminary data.</text>
</comment>
<feature type="transmembrane region" description="Helical" evidence="5">
    <location>
        <begin position="355"/>
        <end position="375"/>
    </location>
</feature>
<keyword evidence="2 5" id="KW-0812">Transmembrane</keyword>
<dbReference type="Proteomes" id="UP000178857">
    <property type="component" value="Unassembled WGS sequence"/>
</dbReference>
<sequence>MKKPEKTKKTSKHYSETRVARSFSASWRIRMTEATLFFTLILLLPTQLGRHFFFPFSYLAGVRVDYLSPTLYLIDIVIFLLALFNIKAVFKFFSEKISGFFFGLLTLNIIFAQSWPLALYGSVRIIEFLIIIALGKKMLSYLNEKLLLIGFLSGAFIELMLSILQFVFKRSIQGPFYFIGERLFSLATPGIAKTTFSGIEFLRPYGSFSHPNSMAGFYLLVYFFVLTRKSLDRYLWLKYLLLLVSTCLIFISFSKAAILTFLLLNVLYLFFSGRKNFCRVCVAARIVVMFFVASIFLLAQGDPLTAPKRLELIGNAVEIIKKYPLFGVGLNNYLLEQTSFASKFPLFFNQPVHNIFLLLVGEAGIVLTGFILYFFRKLFPSSIFLLLAVVVTGLFDHYWLTLVQNFLLMGVVFSTALQDRDAPARSRR</sequence>
<evidence type="ECO:0000256" key="1">
    <source>
        <dbReference type="ARBA" id="ARBA00004141"/>
    </source>
</evidence>
<evidence type="ECO:0000313" key="8">
    <source>
        <dbReference type="Proteomes" id="UP000178857"/>
    </source>
</evidence>